<comment type="caution">
    <text evidence="2">The sequence shown here is derived from an EMBL/GenBank/DDBJ whole genome shotgun (WGS) entry which is preliminary data.</text>
</comment>
<evidence type="ECO:0000313" key="2">
    <source>
        <dbReference type="EMBL" id="KAL0848872.1"/>
    </source>
</evidence>
<accession>A0ABD0THY8</accession>
<gene>
    <name evidence="2" type="ORF">ABMA28_013279</name>
</gene>
<protein>
    <submittedName>
        <fullName evidence="2">Uncharacterized protein</fullName>
    </submittedName>
</protein>
<dbReference type="Proteomes" id="UP001549921">
    <property type="component" value="Unassembled WGS sequence"/>
</dbReference>
<name>A0ABD0THY8_LOXSC</name>
<sequence length="187" mass="21649">MTRPPPLKDVHTMSNWKTASIPFSLLHKPRDIVGTNPWKVQEPYESSKDEEREQAQKTRPRLVMTPAVSMDDIDDPQARLILCQDMYISDMAKGLKEAVGAIKPYKNVQAPFAKHPAPANPITLRKLQPYYVSPEWRMETVQWDNRQLRAYCDGTKEFWLKFPLPKCKACDETAVVTAHRAMRRQKK</sequence>
<proteinExistence type="predicted"/>
<organism evidence="2 3">
    <name type="scientific">Loxostege sticticalis</name>
    <name type="common">Beet webworm moth</name>
    <dbReference type="NCBI Taxonomy" id="481309"/>
    <lineage>
        <taxon>Eukaryota</taxon>
        <taxon>Metazoa</taxon>
        <taxon>Ecdysozoa</taxon>
        <taxon>Arthropoda</taxon>
        <taxon>Hexapoda</taxon>
        <taxon>Insecta</taxon>
        <taxon>Pterygota</taxon>
        <taxon>Neoptera</taxon>
        <taxon>Endopterygota</taxon>
        <taxon>Lepidoptera</taxon>
        <taxon>Glossata</taxon>
        <taxon>Ditrysia</taxon>
        <taxon>Pyraloidea</taxon>
        <taxon>Crambidae</taxon>
        <taxon>Pyraustinae</taxon>
        <taxon>Loxostege</taxon>
    </lineage>
</organism>
<evidence type="ECO:0000256" key="1">
    <source>
        <dbReference type="SAM" id="MobiDB-lite"/>
    </source>
</evidence>
<evidence type="ECO:0000313" key="3">
    <source>
        <dbReference type="Proteomes" id="UP001549921"/>
    </source>
</evidence>
<reference evidence="2 3" key="1">
    <citation type="submission" date="2024-06" db="EMBL/GenBank/DDBJ databases">
        <title>A chromosome-level genome assembly of beet webworm, Loxostege sticticalis.</title>
        <authorList>
            <person name="Zhang Y."/>
        </authorList>
    </citation>
    <scope>NUCLEOTIDE SEQUENCE [LARGE SCALE GENOMIC DNA]</scope>
    <source>
        <strain evidence="2">AQ028</strain>
        <tissue evidence="2">Male pupae</tissue>
    </source>
</reference>
<feature type="region of interest" description="Disordered" evidence="1">
    <location>
        <begin position="35"/>
        <end position="60"/>
    </location>
</feature>
<feature type="compositionally biased region" description="Basic and acidic residues" evidence="1">
    <location>
        <begin position="45"/>
        <end position="56"/>
    </location>
</feature>
<dbReference type="AlphaFoldDB" id="A0ABD0THY8"/>
<dbReference type="EMBL" id="JBEDNZ010000004">
    <property type="protein sequence ID" value="KAL0848872.1"/>
    <property type="molecule type" value="Genomic_DNA"/>
</dbReference>